<protein>
    <submittedName>
        <fullName evidence="1">Uncharacterized protein</fullName>
    </submittedName>
</protein>
<dbReference type="AlphaFoldDB" id="A0A540NHY5"/>
<proteinExistence type="predicted"/>
<dbReference type="Proteomes" id="UP000315295">
    <property type="component" value="Unassembled WGS sequence"/>
</dbReference>
<accession>A0A540NHY5</accession>
<sequence>MEKSISTTMSSLAQTLKRYFKKPWEITGACAESEYKLAVPSALEYRVECLATTKVQAYVPTSNQETMYDIKYFTRDQRRNWPPIRHTVFRKVNVEKLMK</sequence>
<reference evidence="1 2" key="1">
    <citation type="journal article" date="2019" name="G3 (Bethesda)">
        <title>Sequencing of a Wild Apple (Malus baccata) Genome Unravels the Differences Between Cultivated and Wild Apple Species Regarding Disease Resistance and Cold Tolerance.</title>
        <authorList>
            <person name="Chen X."/>
        </authorList>
    </citation>
    <scope>NUCLEOTIDE SEQUENCE [LARGE SCALE GENOMIC DNA]</scope>
    <source>
        <strain evidence="2">cv. Shandingzi</strain>
        <tissue evidence="1">Leaves</tissue>
    </source>
</reference>
<dbReference type="EMBL" id="VIEB01000045">
    <property type="protein sequence ID" value="TQE10203.1"/>
    <property type="molecule type" value="Genomic_DNA"/>
</dbReference>
<gene>
    <name evidence="1" type="ORF">C1H46_004175</name>
</gene>
<evidence type="ECO:0000313" key="1">
    <source>
        <dbReference type="EMBL" id="TQE10203.1"/>
    </source>
</evidence>
<dbReference type="STRING" id="106549.A0A540NHY5"/>
<comment type="caution">
    <text evidence="1">The sequence shown here is derived from an EMBL/GenBank/DDBJ whole genome shotgun (WGS) entry which is preliminary data.</text>
</comment>
<name>A0A540NHY5_MALBA</name>
<keyword evidence="2" id="KW-1185">Reference proteome</keyword>
<dbReference type="PANTHER" id="PTHR36391:SF1">
    <property type="entry name" value="FURRY"/>
    <property type="match status" value="1"/>
</dbReference>
<organism evidence="1 2">
    <name type="scientific">Malus baccata</name>
    <name type="common">Siberian crab apple</name>
    <name type="synonym">Pyrus baccata</name>
    <dbReference type="NCBI Taxonomy" id="106549"/>
    <lineage>
        <taxon>Eukaryota</taxon>
        <taxon>Viridiplantae</taxon>
        <taxon>Streptophyta</taxon>
        <taxon>Embryophyta</taxon>
        <taxon>Tracheophyta</taxon>
        <taxon>Spermatophyta</taxon>
        <taxon>Magnoliopsida</taxon>
        <taxon>eudicotyledons</taxon>
        <taxon>Gunneridae</taxon>
        <taxon>Pentapetalae</taxon>
        <taxon>rosids</taxon>
        <taxon>fabids</taxon>
        <taxon>Rosales</taxon>
        <taxon>Rosaceae</taxon>
        <taxon>Amygdaloideae</taxon>
        <taxon>Maleae</taxon>
        <taxon>Malus</taxon>
    </lineage>
</organism>
<evidence type="ECO:0000313" key="2">
    <source>
        <dbReference type="Proteomes" id="UP000315295"/>
    </source>
</evidence>
<dbReference type="PANTHER" id="PTHR36391">
    <property type="entry name" value="FURRY"/>
    <property type="match status" value="1"/>
</dbReference>